<dbReference type="SMART" id="SM01043">
    <property type="entry name" value="BTAD"/>
    <property type="match status" value="1"/>
</dbReference>
<evidence type="ECO:0000259" key="4">
    <source>
        <dbReference type="SMART" id="SM01043"/>
    </source>
</evidence>
<dbReference type="Gene3D" id="1.10.10.10">
    <property type="entry name" value="Winged helix-like DNA-binding domain superfamily/Winged helix DNA-binding domain"/>
    <property type="match status" value="1"/>
</dbReference>
<reference evidence="5 6" key="1">
    <citation type="submission" date="2024-09" db="EMBL/GenBank/DDBJ databases">
        <authorList>
            <person name="Sun Q."/>
            <person name="Mori K."/>
        </authorList>
    </citation>
    <scope>NUCLEOTIDE SEQUENCE [LARGE SCALE GENOMIC DNA]</scope>
    <source>
        <strain evidence="5 6">JCM 6917</strain>
    </source>
</reference>
<feature type="domain" description="Bacterial transcriptional activator" evidence="4">
    <location>
        <begin position="109"/>
        <end position="254"/>
    </location>
</feature>
<dbReference type="SUPFAM" id="SSF46894">
    <property type="entry name" value="C-terminal effector domain of the bipartite response regulators"/>
    <property type="match status" value="1"/>
</dbReference>
<comment type="caution">
    <text evidence="5">The sequence shown here is derived from an EMBL/GenBank/DDBJ whole genome shotgun (WGS) entry which is preliminary data.</text>
</comment>
<dbReference type="EMBL" id="JBHMCY010000015">
    <property type="protein sequence ID" value="MFB9463145.1"/>
    <property type="molecule type" value="Genomic_DNA"/>
</dbReference>
<dbReference type="InterPro" id="IPR005158">
    <property type="entry name" value="BTAD"/>
</dbReference>
<evidence type="ECO:0000313" key="6">
    <source>
        <dbReference type="Proteomes" id="UP001589709"/>
    </source>
</evidence>
<dbReference type="Gene3D" id="1.25.40.10">
    <property type="entry name" value="Tetratricopeptide repeat domain"/>
    <property type="match status" value="1"/>
</dbReference>
<protein>
    <submittedName>
        <fullName evidence="5">BTAD domain-containing putative transcriptional regulator</fullName>
    </submittedName>
</protein>
<dbReference type="PANTHER" id="PTHR35807:SF1">
    <property type="entry name" value="TRANSCRIPTIONAL REGULATOR REDD"/>
    <property type="match status" value="1"/>
</dbReference>
<keyword evidence="6" id="KW-1185">Reference proteome</keyword>
<evidence type="ECO:0000256" key="1">
    <source>
        <dbReference type="ARBA" id="ARBA00023012"/>
    </source>
</evidence>
<dbReference type="Proteomes" id="UP001589709">
    <property type="component" value="Unassembled WGS sequence"/>
</dbReference>
<organism evidence="5 6">
    <name type="scientific">Streptomyces cinereospinus</name>
    <dbReference type="NCBI Taxonomy" id="285561"/>
    <lineage>
        <taxon>Bacteria</taxon>
        <taxon>Bacillati</taxon>
        <taxon>Actinomycetota</taxon>
        <taxon>Actinomycetes</taxon>
        <taxon>Kitasatosporales</taxon>
        <taxon>Streptomycetaceae</taxon>
        <taxon>Streptomyces</taxon>
    </lineage>
</organism>
<dbReference type="RefSeq" id="WP_381345053.1">
    <property type="nucleotide sequence ID" value="NZ_JBHMCY010000015.1"/>
</dbReference>
<dbReference type="InterPro" id="IPR011990">
    <property type="entry name" value="TPR-like_helical_dom_sf"/>
</dbReference>
<dbReference type="InterPro" id="IPR036388">
    <property type="entry name" value="WH-like_DNA-bd_sf"/>
</dbReference>
<name>A0ABV5MYN1_9ACTN</name>
<keyword evidence="2" id="KW-0805">Transcription regulation</keyword>
<evidence type="ECO:0000256" key="3">
    <source>
        <dbReference type="ARBA" id="ARBA00023163"/>
    </source>
</evidence>
<gene>
    <name evidence="5" type="ORF">ACFF45_10615</name>
</gene>
<dbReference type="InterPro" id="IPR016032">
    <property type="entry name" value="Sig_transdc_resp-reg_C-effctor"/>
</dbReference>
<dbReference type="SUPFAM" id="SSF48452">
    <property type="entry name" value="TPR-like"/>
    <property type="match status" value="1"/>
</dbReference>
<sequence>MVSLDIGLLGPFTASVGGASIVPSAAKQRRLLALLAVGGGREMSMAVIAEELWEGFPPAGPSAAVQTYVKQLRQRIATAVSRLAPYVDPKEILSRGNSGYRLDMPDVRVDAREFERYVRQGEQAISHGEDQQGVLLLSEGLALWRGQALSDVRMSGALRAEALRLDEVRLAAVQSRIDAELRLGHHVHLVSELTALTTLHPLQENLHAQFIVALYRSGRQSQALEAFRRLREASVRELGIEPSRRLQELHRWVLAGEPLLDAPVRTLTAF</sequence>
<keyword evidence="3" id="KW-0804">Transcription</keyword>
<dbReference type="PANTHER" id="PTHR35807">
    <property type="entry name" value="TRANSCRIPTIONAL REGULATOR REDD-RELATED"/>
    <property type="match status" value="1"/>
</dbReference>
<dbReference type="InterPro" id="IPR051677">
    <property type="entry name" value="AfsR-DnrI-RedD_regulator"/>
</dbReference>
<evidence type="ECO:0000313" key="5">
    <source>
        <dbReference type="EMBL" id="MFB9463145.1"/>
    </source>
</evidence>
<proteinExistence type="predicted"/>
<dbReference type="Pfam" id="PF03704">
    <property type="entry name" value="BTAD"/>
    <property type="match status" value="1"/>
</dbReference>
<keyword evidence="1" id="KW-0902">Two-component regulatory system</keyword>
<evidence type="ECO:0000256" key="2">
    <source>
        <dbReference type="ARBA" id="ARBA00023015"/>
    </source>
</evidence>
<dbReference type="CDD" id="cd15831">
    <property type="entry name" value="BTAD"/>
    <property type="match status" value="1"/>
</dbReference>
<accession>A0ABV5MYN1</accession>